<sequence length="331" mass="35297">MHAVTFQEPGVPEVLKLSVEPVPIPGKGEALIRVQAAGVNRPDVLQRQGRYPIQAHATPVLGLEVAGEIVAMGSASEEFEVGDRVCALIPAGGYAEYAVAPIPQMLRWPEGYGAELAACLPETLFTVYANLFQMGRLKSGETVLIHGGSGGIGTTAIQLAKAFGARVIATARGADACRACVELGADRAIDYSIEDFVAAVKEETHGHGVNVILDVVGADYFQRNLDCLATDGRLILLGFLGGEIVTYFNLVEVLARRLVITGSAMRPRTIAEKGEIARQLRAKVWPVLDRGLCRPVIAKTFPLAEAASAHRMMESGGYTGRIVLVVKDTHS</sequence>
<dbReference type="Pfam" id="PF00107">
    <property type="entry name" value="ADH_zinc_N"/>
    <property type="match status" value="1"/>
</dbReference>
<keyword evidence="2" id="KW-0560">Oxidoreductase</keyword>
<dbReference type="PANTHER" id="PTHR48106:SF8">
    <property type="entry name" value="OS02G0805600 PROTEIN"/>
    <property type="match status" value="1"/>
</dbReference>
<dbReference type="InterPro" id="IPR013149">
    <property type="entry name" value="ADH-like_C"/>
</dbReference>
<dbReference type="GO" id="GO:0016651">
    <property type="term" value="F:oxidoreductase activity, acting on NAD(P)H"/>
    <property type="evidence" value="ECO:0007669"/>
    <property type="project" value="TreeGrafter"/>
</dbReference>
<gene>
    <name evidence="4" type="ORF">HY57_13110</name>
</gene>
<dbReference type="KEGG" id="dja:HY57_13110"/>
<proteinExistence type="predicted"/>
<dbReference type="Gene3D" id="3.90.180.10">
    <property type="entry name" value="Medium-chain alcohol dehydrogenases, catalytic domain"/>
    <property type="match status" value="1"/>
</dbReference>
<dbReference type="PROSITE" id="PS01162">
    <property type="entry name" value="QOR_ZETA_CRYSTAL"/>
    <property type="match status" value="1"/>
</dbReference>
<dbReference type="Proteomes" id="UP000027987">
    <property type="component" value="Chromosome"/>
</dbReference>
<evidence type="ECO:0000313" key="4">
    <source>
        <dbReference type="EMBL" id="AIF48133.1"/>
    </source>
</evidence>
<dbReference type="Pfam" id="PF08240">
    <property type="entry name" value="ADH_N"/>
    <property type="match status" value="1"/>
</dbReference>
<dbReference type="GO" id="GO:0008270">
    <property type="term" value="F:zinc ion binding"/>
    <property type="evidence" value="ECO:0007669"/>
    <property type="project" value="InterPro"/>
</dbReference>
<reference evidence="4 5" key="1">
    <citation type="submission" date="2014-07" db="EMBL/GenBank/DDBJ databases">
        <title>Complete Genome Sequence of Dyella japonica Strain A8 Isolated from Malaysian Tropical Soil.</title>
        <authorList>
            <person name="Hui R.K.H."/>
            <person name="Chen J.-W."/>
            <person name="Chan K.-G."/>
            <person name="Leung F.C.C."/>
        </authorList>
    </citation>
    <scope>NUCLEOTIDE SEQUENCE [LARGE SCALE GENOMIC DNA]</scope>
    <source>
        <strain evidence="4 5">A8</strain>
    </source>
</reference>
<dbReference type="STRING" id="1217721.HY57_13110"/>
<dbReference type="SMART" id="SM00829">
    <property type="entry name" value="PKS_ER"/>
    <property type="match status" value="1"/>
</dbReference>
<dbReference type="AlphaFoldDB" id="A0A075K7N4"/>
<protein>
    <submittedName>
        <fullName evidence="4">NAD(P)H-quinone oxidoreductase</fullName>
    </submittedName>
</protein>
<dbReference type="InterPro" id="IPR011032">
    <property type="entry name" value="GroES-like_sf"/>
</dbReference>
<dbReference type="GO" id="GO:0070402">
    <property type="term" value="F:NADPH binding"/>
    <property type="evidence" value="ECO:0007669"/>
    <property type="project" value="TreeGrafter"/>
</dbReference>
<dbReference type="RefSeq" id="WP_026034254.1">
    <property type="nucleotide sequence ID" value="NZ_CP008884.1"/>
</dbReference>
<dbReference type="SUPFAM" id="SSF50129">
    <property type="entry name" value="GroES-like"/>
    <property type="match status" value="1"/>
</dbReference>
<dbReference type="PATRIC" id="fig|1217721.7.peg.2702"/>
<feature type="domain" description="Enoyl reductase (ER)" evidence="3">
    <location>
        <begin position="10"/>
        <end position="324"/>
    </location>
</feature>
<dbReference type="EMBL" id="CP008884">
    <property type="protein sequence ID" value="AIF48133.1"/>
    <property type="molecule type" value="Genomic_DNA"/>
</dbReference>
<dbReference type="InterPro" id="IPR020843">
    <property type="entry name" value="ER"/>
</dbReference>
<dbReference type="InterPro" id="IPR036291">
    <property type="entry name" value="NAD(P)-bd_dom_sf"/>
</dbReference>
<evidence type="ECO:0000259" key="3">
    <source>
        <dbReference type="SMART" id="SM00829"/>
    </source>
</evidence>
<organism evidence="4 5">
    <name type="scientific">Dyella japonica A8</name>
    <dbReference type="NCBI Taxonomy" id="1217721"/>
    <lineage>
        <taxon>Bacteria</taxon>
        <taxon>Pseudomonadati</taxon>
        <taxon>Pseudomonadota</taxon>
        <taxon>Gammaproteobacteria</taxon>
        <taxon>Lysobacterales</taxon>
        <taxon>Rhodanobacteraceae</taxon>
        <taxon>Dyella</taxon>
    </lineage>
</organism>
<dbReference type="Gene3D" id="3.40.50.720">
    <property type="entry name" value="NAD(P)-binding Rossmann-like Domain"/>
    <property type="match status" value="1"/>
</dbReference>
<dbReference type="HOGENOM" id="CLU_026673_3_4_6"/>
<evidence type="ECO:0000256" key="1">
    <source>
        <dbReference type="ARBA" id="ARBA00022857"/>
    </source>
</evidence>
<accession>A0A075K7N4</accession>
<name>A0A075K7N4_9GAMM</name>
<dbReference type="CDD" id="cd05276">
    <property type="entry name" value="p53_inducible_oxidoreductase"/>
    <property type="match status" value="1"/>
</dbReference>
<evidence type="ECO:0000256" key="2">
    <source>
        <dbReference type="ARBA" id="ARBA00023002"/>
    </source>
</evidence>
<evidence type="ECO:0000313" key="5">
    <source>
        <dbReference type="Proteomes" id="UP000027987"/>
    </source>
</evidence>
<keyword evidence="5" id="KW-1185">Reference proteome</keyword>
<dbReference type="InterPro" id="IPR014189">
    <property type="entry name" value="Quinone_OxRdtase_PIG3"/>
</dbReference>
<dbReference type="PANTHER" id="PTHR48106">
    <property type="entry name" value="QUINONE OXIDOREDUCTASE PIG3-RELATED"/>
    <property type="match status" value="1"/>
</dbReference>
<keyword evidence="1" id="KW-0521">NADP</keyword>
<dbReference type="InterPro" id="IPR013154">
    <property type="entry name" value="ADH-like_N"/>
</dbReference>
<dbReference type="InterPro" id="IPR002364">
    <property type="entry name" value="Quin_OxRdtase/zeta-crystal_CS"/>
</dbReference>
<dbReference type="SUPFAM" id="SSF51735">
    <property type="entry name" value="NAD(P)-binding Rossmann-fold domains"/>
    <property type="match status" value="1"/>
</dbReference>
<dbReference type="NCBIfam" id="TIGR02824">
    <property type="entry name" value="quinone_pig3"/>
    <property type="match status" value="1"/>
</dbReference>